<dbReference type="InterPro" id="IPR014284">
    <property type="entry name" value="RNA_pol_sigma-70_dom"/>
</dbReference>
<evidence type="ECO:0000256" key="2">
    <source>
        <dbReference type="ARBA" id="ARBA00023015"/>
    </source>
</evidence>
<dbReference type="InterPro" id="IPR039425">
    <property type="entry name" value="RNA_pol_sigma-70-like"/>
</dbReference>
<keyword evidence="4" id="KW-0804">Transcription</keyword>
<dbReference type="InterPro" id="IPR007627">
    <property type="entry name" value="RNA_pol_sigma70_r2"/>
</dbReference>
<dbReference type="Gene3D" id="1.10.10.10">
    <property type="entry name" value="Winged helix-like DNA-binding domain superfamily/Winged helix DNA-binding domain"/>
    <property type="match status" value="1"/>
</dbReference>
<dbReference type="Pfam" id="PF04542">
    <property type="entry name" value="Sigma70_r2"/>
    <property type="match status" value="1"/>
</dbReference>
<evidence type="ECO:0000259" key="5">
    <source>
        <dbReference type="Pfam" id="PF04542"/>
    </source>
</evidence>
<name>F3ZTP2_9BACE</name>
<organism evidence="7 8">
    <name type="scientific">Bacteroides coprosuis DSM 18011</name>
    <dbReference type="NCBI Taxonomy" id="679937"/>
    <lineage>
        <taxon>Bacteria</taxon>
        <taxon>Pseudomonadati</taxon>
        <taxon>Bacteroidota</taxon>
        <taxon>Bacteroidia</taxon>
        <taxon>Bacteroidales</taxon>
        <taxon>Bacteroidaceae</taxon>
        <taxon>Bacteroides</taxon>
    </lineage>
</organism>
<dbReference type="NCBIfam" id="TIGR02985">
    <property type="entry name" value="Sig70_bacteroi1"/>
    <property type="match status" value="1"/>
</dbReference>
<dbReference type="SUPFAM" id="SSF88659">
    <property type="entry name" value="Sigma3 and sigma4 domains of RNA polymerase sigma factors"/>
    <property type="match status" value="1"/>
</dbReference>
<dbReference type="GO" id="GO:0003677">
    <property type="term" value="F:DNA binding"/>
    <property type="evidence" value="ECO:0007669"/>
    <property type="project" value="InterPro"/>
</dbReference>
<dbReference type="PANTHER" id="PTHR43133">
    <property type="entry name" value="RNA POLYMERASE ECF-TYPE SIGMA FACTO"/>
    <property type="match status" value="1"/>
</dbReference>
<evidence type="ECO:0000313" key="7">
    <source>
        <dbReference type="EMBL" id="EGJ71273.1"/>
    </source>
</evidence>
<comment type="similarity">
    <text evidence="1">Belongs to the sigma-70 factor family. ECF subfamily.</text>
</comment>
<dbReference type="InterPro" id="IPR013325">
    <property type="entry name" value="RNA_pol_sigma_r2"/>
</dbReference>
<evidence type="ECO:0000259" key="6">
    <source>
        <dbReference type="Pfam" id="PF08281"/>
    </source>
</evidence>
<dbReference type="Gene3D" id="1.10.1740.10">
    <property type="match status" value="1"/>
</dbReference>
<dbReference type="eggNOG" id="COG1595">
    <property type="taxonomic scope" value="Bacteria"/>
</dbReference>
<dbReference type="InterPro" id="IPR013249">
    <property type="entry name" value="RNA_pol_sigma70_r4_t2"/>
</dbReference>
<dbReference type="STRING" id="679937.Bcop_1066"/>
<dbReference type="OrthoDB" id="1493347at2"/>
<evidence type="ECO:0000313" key="8">
    <source>
        <dbReference type="Proteomes" id="UP000018439"/>
    </source>
</evidence>
<dbReference type="HOGENOM" id="CLU_047691_4_0_10"/>
<dbReference type="GO" id="GO:0006352">
    <property type="term" value="P:DNA-templated transcription initiation"/>
    <property type="evidence" value="ECO:0007669"/>
    <property type="project" value="InterPro"/>
</dbReference>
<proteinExistence type="inferred from homology"/>
<evidence type="ECO:0000256" key="1">
    <source>
        <dbReference type="ARBA" id="ARBA00010641"/>
    </source>
</evidence>
<dbReference type="AlphaFoldDB" id="F3ZTP2"/>
<protein>
    <submittedName>
        <fullName evidence="7">RNA polymerase, sigma-24 subunit, ECF subfamily</fullName>
    </submittedName>
</protein>
<feature type="domain" description="RNA polymerase sigma-70 region 2" evidence="5">
    <location>
        <begin position="17"/>
        <end position="81"/>
    </location>
</feature>
<dbReference type="EMBL" id="CM001167">
    <property type="protein sequence ID" value="EGJ71273.1"/>
    <property type="molecule type" value="Genomic_DNA"/>
</dbReference>
<keyword evidence="2" id="KW-0805">Transcription regulation</keyword>
<dbReference type="InterPro" id="IPR013324">
    <property type="entry name" value="RNA_pol_sigma_r3/r4-like"/>
</dbReference>
<reference evidence="7 8" key="1">
    <citation type="journal article" date="2011" name="Stand. Genomic Sci.">
        <title>Non-contiguous finished genome sequence of Bacteroides coprosuis type strain (PC139).</title>
        <authorList>
            <person name="Land M."/>
            <person name="Held B."/>
            <person name="Gronow S."/>
            <person name="Abt B."/>
            <person name="Lucas S."/>
            <person name="Del Rio T.G."/>
            <person name="Nolan M."/>
            <person name="Tice H."/>
            <person name="Cheng J.F."/>
            <person name="Pitluck S."/>
            <person name="Liolios K."/>
            <person name="Pagani I."/>
            <person name="Ivanova N."/>
            <person name="Mavromatis K."/>
            <person name="Mikhailova N."/>
            <person name="Pati A."/>
            <person name="Tapia R."/>
            <person name="Han C."/>
            <person name="Goodwin L."/>
            <person name="Chen A."/>
            <person name="Palaniappan K."/>
            <person name="Hauser L."/>
            <person name="Brambilla E.M."/>
            <person name="Rohde M."/>
            <person name="Goker M."/>
            <person name="Detter J.C."/>
            <person name="Woyke T."/>
            <person name="Bristow J."/>
            <person name="Eisen J.A."/>
            <person name="Markowitz V."/>
            <person name="Hugenholtz P."/>
            <person name="Kyrpides N.C."/>
            <person name="Klenk H.P."/>
            <person name="Lapidus A."/>
        </authorList>
    </citation>
    <scope>NUCLEOTIDE SEQUENCE [LARGE SCALE GENOMIC DNA]</scope>
    <source>
        <strain evidence="7 8">DSM 18011</strain>
    </source>
</reference>
<feature type="domain" description="RNA polymerase sigma factor 70 region 4 type 2" evidence="6">
    <location>
        <begin position="119"/>
        <end position="165"/>
    </location>
</feature>
<sequence>MIYTNPKNVKIFEKYFLQNYPRVKGFAIKILKNEEDAEDVAQDIFIKIWNQPEIWSSDQYSSSYIYTMTKNHIFNLLKRRQLEQKYQEHAMYVKDTPDFTPNFEKDLYSKELKLMYKMKIDQMPEQRRRIFKLSRFSGKSNQEIAELLNLSIRTVERHIYLALNDLKQIPFILIFLLF</sequence>
<keyword evidence="3" id="KW-0731">Sigma factor</keyword>
<dbReference type="InterPro" id="IPR036388">
    <property type="entry name" value="WH-like_DNA-bd_sf"/>
</dbReference>
<dbReference type="Proteomes" id="UP000018439">
    <property type="component" value="Chromosome"/>
</dbReference>
<dbReference type="SUPFAM" id="SSF88946">
    <property type="entry name" value="Sigma2 domain of RNA polymerase sigma factors"/>
    <property type="match status" value="1"/>
</dbReference>
<dbReference type="NCBIfam" id="TIGR02937">
    <property type="entry name" value="sigma70-ECF"/>
    <property type="match status" value="1"/>
</dbReference>
<dbReference type="GO" id="GO:0016987">
    <property type="term" value="F:sigma factor activity"/>
    <property type="evidence" value="ECO:0007669"/>
    <property type="project" value="UniProtKB-KW"/>
</dbReference>
<evidence type="ECO:0000256" key="3">
    <source>
        <dbReference type="ARBA" id="ARBA00023082"/>
    </source>
</evidence>
<keyword evidence="8" id="KW-1185">Reference proteome</keyword>
<dbReference type="PANTHER" id="PTHR43133:SF46">
    <property type="entry name" value="RNA POLYMERASE SIGMA-70 FACTOR ECF SUBFAMILY"/>
    <property type="match status" value="1"/>
</dbReference>
<dbReference type="InterPro" id="IPR014327">
    <property type="entry name" value="RNA_pol_sigma70_bacteroid"/>
</dbReference>
<gene>
    <name evidence="7" type="ORF">Bcop_1066</name>
</gene>
<evidence type="ECO:0000256" key="4">
    <source>
        <dbReference type="ARBA" id="ARBA00023163"/>
    </source>
</evidence>
<accession>F3ZTP2</accession>
<dbReference type="Pfam" id="PF08281">
    <property type="entry name" value="Sigma70_r4_2"/>
    <property type="match status" value="1"/>
</dbReference>